<dbReference type="Proteomes" id="UP000254867">
    <property type="component" value="Unassembled WGS sequence"/>
</dbReference>
<name>A0A377I3G8_HAEPH</name>
<organism evidence="1 2">
    <name type="scientific">Haemophilus parahaemolyticus</name>
    <dbReference type="NCBI Taxonomy" id="735"/>
    <lineage>
        <taxon>Bacteria</taxon>
        <taxon>Pseudomonadati</taxon>
        <taxon>Pseudomonadota</taxon>
        <taxon>Gammaproteobacteria</taxon>
        <taxon>Pasteurellales</taxon>
        <taxon>Pasteurellaceae</taxon>
        <taxon>Haemophilus</taxon>
    </lineage>
</organism>
<dbReference type="RefSeq" id="WP_258790068.1">
    <property type="nucleotide sequence ID" value="NZ_UGHH01000002.1"/>
</dbReference>
<protein>
    <submittedName>
        <fullName evidence="1">Mu-like prophage protein GP36</fullName>
    </submittedName>
</protein>
<proteinExistence type="predicted"/>
<dbReference type="InterPro" id="IPR009752">
    <property type="entry name" value="Phage_Mu_GpJ"/>
</dbReference>
<dbReference type="EMBL" id="UGHH01000002">
    <property type="protein sequence ID" value="STO64758.1"/>
    <property type="molecule type" value="Genomic_DNA"/>
</dbReference>
<dbReference type="AlphaFoldDB" id="A0A377I3G8"/>
<dbReference type="Pfam" id="PF07030">
    <property type="entry name" value="Phage_Mu_Gp36"/>
    <property type="match status" value="1"/>
</dbReference>
<evidence type="ECO:0000313" key="2">
    <source>
        <dbReference type="Proteomes" id="UP000254867"/>
    </source>
</evidence>
<evidence type="ECO:0000313" key="1">
    <source>
        <dbReference type="EMBL" id="STO64758.1"/>
    </source>
</evidence>
<reference evidence="1 2" key="1">
    <citation type="submission" date="2018-06" db="EMBL/GenBank/DDBJ databases">
        <authorList>
            <consortium name="Pathogen Informatics"/>
            <person name="Doyle S."/>
        </authorList>
    </citation>
    <scope>NUCLEOTIDE SEQUENCE [LARGE SCALE GENOMIC DNA]</scope>
    <source>
        <strain evidence="1 2">NCTC10794</strain>
    </source>
</reference>
<sequence>MSAKSDAVVYATVEDFILRVGEKQALELTDRDYLNEVNEEVLNMALADSSSQIDGYLVSRYQLPLAKVPANLVRICCDLARFRLCGMSNVLLTDDVRERYEDAVAELKLLAKGVVALGIEQQLEADPTGDMVVMFSHGNSRVFSRDNQNRKGVD</sequence>
<accession>A0A377I3G8</accession>
<gene>
    <name evidence="1" type="ORF">NCTC10794_01834</name>
</gene>